<protein>
    <recommendedName>
        <fullName evidence="3">Molecular chaperone GroES</fullName>
    </recommendedName>
</protein>
<dbReference type="Proteomes" id="UP000516438">
    <property type="component" value="Chromosome"/>
</dbReference>
<proteinExistence type="predicted"/>
<reference evidence="1 2" key="1">
    <citation type="submission" date="2020-07" db="EMBL/GenBank/DDBJ databases">
        <title>Complete genome and description of Chryseobacterium manosquense strain Marseille-Q2069 sp. nov.</title>
        <authorList>
            <person name="Boxberger M."/>
        </authorList>
    </citation>
    <scope>NUCLEOTIDE SEQUENCE [LARGE SCALE GENOMIC DNA]</scope>
    <source>
        <strain evidence="1 2">Marseille-Q2069</strain>
    </source>
</reference>
<name>A0A7H1E0L5_9FLAO</name>
<evidence type="ECO:0000313" key="2">
    <source>
        <dbReference type="Proteomes" id="UP000516438"/>
    </source>
</evidence>
<keyword evidence="2" id="KW-1185">Reference proteome</keyword>
<dbReference type="EMBL" id="CP060203">
    <property type="protein sequence ID" value="QNS42773.1"/>
    <property type="molecule type" value="Genomic_DNA"/>
</dbReference>
<sequence>MYRNPSNIMKKHIAILLMIFSQILMGQNVLFNKVVKTHSNYDKIFYKINPELGNSEYLAELEVQGFSDDDPKVFGMIYKKAKEVGANAFSFQPFETIEEAGAQKFDPAHYKLNLYYVNPENFPKENNVVYFFASPYKTQNIALNNVNVVFEPRTFTKKTLNIGEVFSVSTKKLLGASIKLSGQENQPVQHYQFSAFSVNSNPYGTAGINLKSGDITRLERSYADFLSVVYQEFK</sequence>
<dbReference type="KEGG" id="cmaq:H0S70_12330"/>
<evidence type="ECO:0000313" key="1">
    <source>
        <dbReference type="EMBL" id="QNS42773.1"/>
    </source>
</evidence>
<accession>A0A7H1E0L5</accession>
<evidence type="ECO:0008006" key="3">
    <source>
        <dbReference type="Google" id="ProtNLM"/>
    </source>
</evidence>
<organism evidence="1 2">
    <name type="scientific">Chryseobacterium manosquense</name>
    <dbReference type="NCBI Taxonomy" id="2754694"/>
    <lineage>
        <taxon>Bacteria</taxon>
        <taxon>Pseudomonadati</taxon>
        <taxon>Bacteroidota</taxon>
        <taxon>Flavobacteriia</taxon>
        <taxon>Flavobacteriales</taxon>
        <taxon>Weeksellaceae</taxon>
        <taxon>Chryseobacterium group</taxon>
        <taxon>Chryseobacterium</taxon>
    </lineage>
</organism>
<gene>
    <name evidence="1" type="ORF">H0S70_12330</name>
</gene>
<dbReference type="AlphaFoldDB" id="A0A7H1E0L5"/>